<evidence type="ECO:0000313" key="1">
    <source>
        <dbReference type="EMBL" id="RKS95828.1"/>
    </source>
</evidence>
<accession>A0A495S9P2</accession>
<name>A0A495S9P2_9FLAO</name>
<dbReference type="EMBL" id="RBXA01000001">
    <property type="protein sequence ID" value="RKS95828.1"/>
    <property type="molecule type" value="Genomic_DNA"/>
</dbReference>
<protein>
    <recommendedName>
        <fullName evidence="3">Heavy-metal-associated domain-containing protein</fullName>
    </recommendedName>
</protein>
<organism evidence="1 2">
    <name type="scientific">Flavobacterium limicola</name>
    <dbReference type="NCBI Taxonomy" id="180441"/>
    <lineage>
        <taxon>Bacteria</taxon>
        <taxon>Pseudomonadati</taxon>
        <taxon>Bacteroidota</taxon>
        <taxon>Flavobacteriia</taxon>
        <taxon>Flavobacteriales</taxon>
        <taxon>Flavobacteriaceae</taxon>
        <taxon>Flavobacterium</taxon>
    </lineage>
</organism>
<proteinExistence type="predicted"/>
<evidence type="ECO:0000313" key="2">
    <source>
        <dbReference type="Proteomes" id="UP000280091"/>
    </source>
</evidence>
<dbReference type="AlphaFoldDB" id="A0A495S9P2"/>
<reference evidence="1 2" key="1">
    <citation type="submission" date="2018-10" db="EMBL/GenBank/DDBJ databases">
        <title>Genomic Encyclopedia of Archaeal and Bacterial Type Strains, Phase II (KMG-II): from individual species to whole genera.</title>
        <authorList>
            <person name="Goeker M."/>
        </authorList>
    </citation>
    <scope>NUCLEOTIDE SEQUENCE [LARGE SCALE GENOMIC DNA]</scope>
    <source>
        <strain evidence="1 2">DSM 15094</strain>
    </source>
</reference>
<sequence>MFVKHKSLTLKYLNSTRTVLLILKDKIMSILTDNVIPGNHGKIFGTNAIEDLDLLEIKSSLLELDGIKDVLLNTDIFPREFTVHTSKMIPISAIENRVKLVGFHAIPKGLFEL</sequence>
<keyword evidence="2" id="KW-1185">Reference proteome</keyword>
<gene>
    <name evidence="1" type="ORF">BC952_1533</name>
</gene>
<dbReference type="Proteomes" id="UP000280091">
    <property type="component" value="Unassembled WGS sequence"/>
</dbReference>
<comment type="caution">
    <text evidence="1">The sequence shown here is derived from an EMBL/GenBank/DDBJ whole genome shotgun (WGS) entry which is preliminary data.</text>
</comment>
<evidence type="ECO:0008006" key="3">
    <source>
        <dbReference type="Google" id="ProtNLM"/>
    </source>
</evidence>